<dbReference type="Pfam" id="PF03656">
    <property type="entry name" value="Pam16"/>
    <property type="match status" value="1"/>
</dbReference>
<evidence type="ECO:0000256" key="12">
    <source>
        <dbReference type="ARBA" id="ARBA00059904"/>
    </source>
</evidence>
<dbReference type="Pfam" id="PF24883">
    <property type="entry name" value="NPHP3_N"/>
    <property type="match status" value="1"/>
</dbReference>
<keyword evidence="9 14" id="KW-0040">ANK repeat</keyword>
<evidence type="ECO:0000256" key="8">
    <source>
        <dbReference type="ARBA" id="ARBA00023010"/>
    </source>
</evidence>
<dbReference type="SUPFAM" id="SSF48403">
    <property type="entry name" value="Ankyrin repeat"/>
    <property type="match status" value="1"/>
</dbReference>
<dbReference type="PANTHER" id="PTHR24198:SF165">
    <property type="entry name" value="ANKYRIN REPEAT-CONTAINING PROTEIN-RELATED"/>
    <property type="match status" value="1"/>
</dbReference>
<keyword evidence="20" id="KW-1185">Reference proteome</keyword>
<dbReference type="Pfam" id="PF12796">
    <property type="entry name" value="Ank_2"/>
    <property type="match status" value="2"/>
</dbReference>
<dbReference type="Gene3D" id="1.25.40.10">
    <property type="entry name" value="Tetratricopeptide repeat domain"/>
    <property type="match status" value="1"/>
</dbReference>
<keyword evidence="5" id="KW-0677">Repeat</keyword>
<evidence type="ECO:0000256" key="10">
    <source>
        <dbReference type="ARBA" id="ARBA00023128"/>
    </source>
</evidence>
<sequence>MMTKFQSPPPDPIQAETSIAQHMQTLLSTQDRRARRTQALPQGPYSQLPVTKYAPDGQISDAYWGREPSNSPNISTMSLLNTSTIPKNRTLGHDGIIFNRAGSSLRRRSSLRTSQNINGLFSRSSTTPAKGMPRQKNLNAKPLFSLNDFYSEAQLDDPFLGREWVFREIYEHSVVEGVPILYVEGGRGAGKSAIANQIIMHSPFYKRQTSDTLDSGCEADAPHYEWLRAVAARLVAYHVCSIQDAATCSIPEFVCNLGATLAHSPILLSYADILTKNPGLQNLLTLDNCLKFGPQHVFEKAIVDPLAQLSSSDQGCLVILIDGLDEAEFHRSEAGMSIARFLESVYGMLPAWIRLILTVDYEAPTRLEGHLSASVRIDDTQLDERAMRDSRMLAEYRVSGCHLLEEGLKTLKFTSGDNPLSEFISRIVAQSCGNMMYIALLLSLAESNVIRLKALASALLPADLDELYLLYFNLTFSSTAIFTRCSQILSLLIASLQSLTPEQVAEILNDASPKPLDLTPEEVLERVELMSPFVVLSSMGRLSLKHSSFREWLLRSQGQCRYTVDAREGHLLLAIWLTRKKRLDSSKLFDLAHHLLKANPHKYFNNRPVPEISISRECQVNWLEYAAENIGGALLYDRNLLYPNSKVSRLLLLSGASADACREEDGMSLLSLAARHGDPSVVSLLLQFGAQVIPSKGELPVVAASKAGQLDVVQILHQHGALQGDSALLAIIAAAEGGHPQVVSFLLECDWHDAEAKEVARQAALEKAASTGSVSVCEYLLDGVCEKTLSLDSAMRAACLGGSAEVVQFLLSRGAVLSTLSWPEDRSALSCAVESGSWDLVTAVLNQPNCEIDRQDKQGQTALHLAGQRGHVGLIDLLLRKGANQSLSDLEGNTALMMAIKNNHAACAQLFLERGIDVVHLQNIDGQSAIHVACASASRPIVESILDAGGKIEEKDAEGNHPIETAIKARNDGAIAALLRRGARLRSVTWTVSKQFYPRALLVLLRKLLDDAGLLYRKRKTEDAIHRLNYALEKCDQMLEDDTGEEQGEELRVFRWQILLGLARAKRRQGYHTEAIRLSSEAAILADTDDKLSEVLFFRAKCHFDNQDLERARYDAMAAAQLKPMEEEHKMVWRHAVKVALAAGEALAKGFSKAVKEELKATQQASAAQAAKGGHSKTEAQENMAANARLGISLDESMQILNVKAPLDQKQVEEQYERLFALNDKTKGGSFYLQSKVYRAKERIDEEFRKTETTKASKPPSSEAPTA</sequence>
<gene>
    <name evidence="19" type="ORF">MSPICULIGERA_LOCUS21672</name>
</gene>
<dbReference type="InterPro" id="IPR058018">
    <property type="entry name" value="AAA_lid_TANC1/2"/>
</dbReference>
<dbReference type="InterPro" id="IPR056884">
    <property type="entry name" value="NPHP3-like_N"/>
</dbReference>
<keyword evidence="6" id="KW-0999">Mitochondrion inner membrane</keyword>
<evidence type="ECO:0000256" key="6">
    <source>
        <dbReference type="ARBA" id="ARBA00022792"/>
    </source>
</evidence>
<feature type="domain" description="Nephrocystin 3-like N-terminal" evidence="16">
    <location>
        <begin position="177"/>
        <end position="358"/>
    </location>
</feature>
<feature type="non-terminal residue" evidence="19">
    <location>
        <position position="1"/>
    </location>
</feature>
<feature type="repeat" description="ANK" evidence="14">
    <location>
        <begin position="925"/>
        <end position="957"/>
    </location>
</feature>
<dbReference type="InterPro" id="IPR058056">
    <property type="entry name" value="WH_TANC1/2"/>
</dbReference>
<evidence type="ECO:0000256" key="3">
    <source>
        <dbReference type="ARBA" id="ARBA00022448"/>
    </source>
</evidence>
<keyword evidence="7" id="KW-0653">Protein transport</keyword>
<evidence type="ECO:0000256" key="14">
    <source>
        <dbReference type="PROSITE-ProRule" id="PRU00023"/>
    </source>
</evidence>
<dbReference type="PANTHER" id="PTHR24198">
    <property type="entry name" value="ANKYRIN REPEAT AND PROTEIN KINASE DOMAIN-CONTAINING PROTEIN"/>
    <property type="match status" value="1"/>
</dbReference>
<comment type="subcellular location">
    <subcellularLocation>
        <location evidence="1">Mitochondrion inner membrane</location>
        <topology evidence="1">Peripheral membrane protein</topology>
        <orientation evidence="1">Matrix side</orientation>
    </subcellularLocation>
</comment>
<feature type="repeat" description="ANK" evidence="14">
    <location>
        <begin position="665"/>
        <end position="692"/>
    </location>
</feature>
<name>A0AA36DC09_9BILA</name>
<dbReference type="PROSITE" id="PS50088">
    <property type="entry name" value="ANK_REPEAT"/>
    <property type="match status" value="4"/>
</dbReference>
<evidence type="ECO:0000313" key="19">
    <source>
        <dbReference type="EMBL" id="CAJ0583600.1"/>
    </source>
</evidence>
<evidence type="ECO:0000256" key="2">
    <source>
        <dbReference type="ARBA" id="ARBA00008817"/>
    </source>
</evidence>
<evidence type="ECO:0000259" key="16">
    <source>
        <dbReference type="Pfam" id="PF24883"/>
    </source>
</evidence>
<evidence type="ECO:0000256" key="1">
    <source>
        <dbReference type="ARBA" id="ARBA00004443"/>
    </source>
</evidence>
<evidence type="ECO:0000259" key="18">
    <source>
        <dbReference type="Pfam" id="PF25521"/>
    </source>
</evidence>
<keyword evidence="10" id="KW-0496">Mitochondrion</keyword>
<feature type="domain" description="TANC1/2-like AAA+ ATPase lid" evidence="17">
    <location>
        <begin position="378"/>
        <end position="473"/>
    </location>
</feature>
<comment type="caution">
    <text evidence="19">The sequence shown here is derived from an EMBL/GenBank/DDBJ whole genome shotgun (WGS) entry which is preliminary data.</text>
</comment>
<dbReference type="SUPFAM" id="SSF48452">
    <property type="entry name" value="TPR-like"/>
    <property type="match status" value="1"/>
</dbReference>
<dbReference type="EMBL" id="CATQJA010002665">
    <property type="protein sequence ID" value="CAJ0583600.1"/>
    <property type="molecule type" value="Genomic_DNA"/>
</dbReference>
<dbReference type="Pfam" id="PF25521">
    <property type="entry name" value="WHD_TANC1"/>
    <property type="match status" value="1"/>
</dbReference>
<evidence type="ECO:0000256" key="4">
    <source>
        <dbReference type="ARBA" id="ARBA00022553"/>
    </source>
</evidence>
<dbReference type="InterPro" id="IPR011990">
    <property type="entry name" value="TPR-like_helical_dom_sf"/>
</dbReference>
<dbReference type="GO" id="GO:0005743">
    <property type="term" value="C:mitochondrial inner membrane"/>
    <property type="evidence" value="ECO:0007669"/>
    <property type="project" value="UniProtKB-SubCell"/>
</dbReference>
<dbReference type="InterPro" id="IPR002110">
    <property type="entry name" value="Ankyrin_rpt"/>
</dbReference>
<evidence type="ECO:0000256" key="15">
    <source>
        <dbReference type="SAM" id="MobiDB-lite"/>
    </source>
</evidence>
<keyword evidence="3" id="KW-0813">Transport</keyword>
<dbReference type="InterPro" id="IPR036770">
    <property type="entry name" value="Ankyrin_rpt-contain_sf"/>
</dbReference>
<feature type="repeat" description="ANK" evidence="14">
    <location>
        <begin position="891"/>
        <end position="923"/>
    </location>
</feature>
<protein>
    <recommendedName>
        <fullName evidence="13">Mitochondrial import inner membrane translocase subunit tim-16</fullName>
    </recommendedName>
</protein>
<dbReference type="SMART" id="SM00248">
    <property type="entry name" value="ANK"/>
    <property type="match status" value="10"/>
</dbReference>
<organism evidence="19 20">
    <name type="scientific">Mesorhabditis spiculigera</name>
    <dbReference type="NCBI Taxonomy" id="96644"/>
    <lineage>
        <taxon>Eukaryota</taxon>
        <taxon>Metazoa</taxon>
        <taxon>Ecdysozoa</taxon>
        <taxon>Nematoda</taxon>
        <taxon>Chromadorea</taxon>
        <taxon>Rhabditida</taxon>
        <taxon>Rhabditina</taxon>
        <taxon>Rhabditomorpha</taxon>
        <taxon>Rhabditoidea</taxon>
        <taxon>Rhabditidae</taxon>
        <taxon>Mesorhabditinae</taxon>
        <taxon>Mesorhabditis</taxon>
    </lineage>
</organism>
<comment type="function">
    <text evidence="12">Regulates ATP-dependent protein translocation into the mitochondrial matrix.</text>
</comment>
<dbReference type="Pfam" id="PF25520">
    <property type="entry name" value="AAA_lid_TANC1"/>
    <property type="match status" value="1"/>
</dbReference>
<evidence type="ECO:0000256" key="7">
    <source>
        <dbReference type="ARBA" id="ARBA00022927"/>
    </source>
</evidence>
<dbReference type="FunFam" id="1.10.287.110:FF:000006">
    <property type="entry name" value="Import inner membrane translocase subunit TIM16"/>
    <property type="match status" value="1"/>
</dbReference>
<feature type="repeat" description="ANK" evidence="14">
    <location>
        <begin position="858"/>
        <end position="890"/>
    </location>
</feature>
<dbReference type="Gene3D" id="1.10.287.110">
    <property type="entry name" value="DnaJ domain"/>
    <property type="match status" value="1"/>
</dbReference>
<evidence type="ECO:0000259" key="17">
    <source>
        <dbReference type="Pfam" id="PF25520"/>
    </source>
</evidence>
<evidence type="ECO:0000256" key="5">
    <source>
        <dbReference type="ARBA" id="ARBA00022737"/>
    </source>
</evidence>
<feature type="region of interest" description="Disordered" evidence="15">
    <location>
        <begin position="1243"/>
        <end position="1267"/>
    </location>
</feature>
<dbReference type="Proteomes" id="UP001177023">
    <property type="component" value="Unassembled WGS sequence"/>
</dbReference>
<evidence type="ECO:0000256" key="9">
    <source>
        <dbReference type="ARBA" id="ARBA00023043"/>
    </source>
</evidence>
<keyword evidence="11" id="KW-0472">Membrane</keyword>
<reference evidence="19" key="1">
    <citation type="submission" date="2023-06" db="EMBL/GenBank/DDBJ databases">
        <authorList>
            <person name="Delattre M."/>
        </authorList>
    </citation>
    <scope>NUCLEOTIDE SEQUENCE</scope>
    <source>
        <strain evidence="19">AF72</strain>
    </source>
</reference>
<dbReference type="GO" id="GO:0015031">
    <property type="term" value="P:protein transport"/>
    <property type="evidence" value="ECO:0007669"/>
    <property type="project" value="UniProtKB-KW"/>
</dbReference>
<dbReference type="Gene3D" id="1.25.40.20">
    <property type="entry name" value="Ankyrin repeat-containing domain"/>
    <property type="match status" value="3"/>
</dbReference>
<proteinExistence type="inferred from homology"/>
<feature type="compositionally biased region" description="Polar residues" evidence="15">
    <location>
        <begin position="1256"/>
        <end position="1267"/>
    </location>
</feature>
<feature type="domain" description="TANC1/2-like winged helix" evidence="18">
    <location>
        <begin position="475"/>
        <end position="629"/>
    </location>
</feature>
<keyword evidence="4" id="KW-0597">Phosphoprotein</keyword>
<evidence type="ECO:0000256" key="11">
    <source>
        <dbReference type="ARBA" id="ARBA00023136"/>
    </source>
</evidence>
<evidence type="ECO:0000256" key="13">
    <source>
        <dbReference type="ARBA" id="ARBA00071356"/>
    </source>
</evidence>
<dbReference type="AlphaFoldDB" id="A0AA36DC09"/>
<comment type="similarity">
    <text evidence="2">Belongs to the TIM16/PAM16 family.</text>
</comment>
<feature type="compositionally biased region" description="Basic and acidic residues" evidence="15">
    <location>
        <begin position="1243"/>
        <end position="1255"/>
    </location>
</feature>
<dbReference type="InterPro" id="IPR036869">
    <property type="entry name" value="J_dom_sf"/>
</dbReference>
<evidence type="ECO:0000313" key="20">
    <source>
        <dbReference type="Proteomes" id="UP001177023"/>
    </source>
</evidence>
<accession>A0AA36DC09</accession>
<dbReference type="PROSITE" id="PS50297">
    <property type="entry name" value="ANK_REP_REGION"/>
    <property type="match status" value="4"/>
</dbReference>
<keyword evidence="8" id="KW-0811">Translocation</keyword>